<keyword evidence="4 8" id="KW-0028">Amino-acid biosynthesis</keyword>
<dbReference type="Pfam" id="PF02811">
    <property type="entry name" value="PHP"/>
    <property type="match status" value="1"/>
</dbReference>
<evidence type="ECO:0000313" key="10">
    <source>
        <dbReference type="EMBL" id="ANK61649.1"/>
    </source>
</evidence>
<dbReference type="Pfam" id="PF13263">
    <property type="entry name" value="PHP_C"/>
    <property type="match status" value="1"/>
</dbReference>
<dbReference type="NCBIfam" id="NF005996">
    <property type="entry name" value="PRK08123.1"/>
    <property type="match status" value="1"/>
</dbReference>
<evidence type="ECO:0000256" key="2">
    <source>
        <dbReference type="ARBA" id="ARBA00009152"/>
    </source>
</evidence>
<name>A0A192GYP9_9LACO</name>
<evidence type="ECO:0000256" key="8">
    <source>
        <dbReference type="RuleBase" id="RU366003"/>
    </source>
</evidence>
<dbReference type="SUPFAM" id="SSF89550">
    <property type="entry name" value="PHP domain-like"/>
    <property type="match status" value="1"/>
</dbReference>
<dbReference type="KEGG" id="lbt:AYR52_11270"/>
<dbReference type="Gene3D" id="3.20.20.140">
    <property type="entry name" value="Metal-dependent hydrolases"/>
    <property type="match status" value="1"/>
</dbReference>
<dbReference type="GO" id="GO:0000105">
    <property type="term" value="P:L-histidine biosynthetic process"/>
    <property type="evidence" value="ECO:0007669"/>
    <property type="project" value="UniProtKB-UniRule"/>
</dbReference>
<dbReference type="AlphaFoldDB" id="A0A192GYP9"/>
<dbReference type="CDD" id="cd12110">
    <property type="entry name" value="PHP_HisPPase_Hisj_like"/>
    <property type="match status" value="1"/>
</dbReference>
<organism evidence="10 11">
    <name type="scientific">Loigolactobacillus backii</name>
    <dbReference type="NCBI Taxonomy" id="375175"/>
    <lineage>
        <taxon>Bacteria</taxon>
        <taxon>Bacillati</taxon>
        <taxon>Bacillota</taxon>
        <taxon>Bacilli</taxon>
        <taxon>Lactobacillales</taxon>
        <taxon>Lactobacillaceae</taxon>
        <taxon>Loigolactobacillus</taxon>
    </lineage>
</organism>
<protein>
    <recommendedName>
        <fullName evidence="3 8">Histidinol-phosphatase</fullName>
        <shortName evidence="8">HolPase</shortName>
        <ecNumber evidence="3 8">3.1.3.15</ecNumber>
    </recommendedName>
</protein>
<keyword evidence="5 8" id="KW-0378">Hydrolase</keyword>
<evidence type="ECO:0000256" key="1">
    <source>
        <dbReference type="ARBA" id="ARBA00004970"/>
    </source>
</evidence>
<dbReference type="InterPro" id="IPR010140">
    <property type="entry name" value="Histidinol_P_phosphatase_HisJ"/>
</dbReference>
<dbReference type="Proteomes" id="UP000078582">
    <property type="component" value="Chromosome"/>
</dbReference>
<proteinExistence type="inferred from homology"/>
<sequence length="287" mass="32980">MWENEVSLMLKKDGHSHTEFCPHGSGDDVELMIQKAIKFGFEEYSITEHAPLPPNFRQDYEGSAEGIDEAALALSDLPAYFKKCQQMQAKYRDQIRINIGFELDFLPSQLAWTREFWREYGPKTTDNVLSIHFLKGKNNHYWCVDNTPAEFKTGLLENAVDDAQRLYGQYIDALIAAVGTDLGVNAPHRLGHLTLIKKFQDYFALPSRFDQNNMRKIYQLFSLLRQRHFEIDLNTAGLFKPYCNEIYPYPELARLADTEGIPLVYGSDAHSVSAVGRAYHEVEQFLN</sequence>
<dbReference type="PANTHER" id="PTHR21039:SF0">
    <property type="entry name" value="HISTIDINOL-PHOSPHATASE"/>
    <property type="match status" value="1"/>
</dbReference>
<comment type="similarity">
    <text evidence="2 8">Belongs to the PHP hydrolase family. HisK subfamily.</text>
</comment>
<keyword evidence="6 8" id="KW-0368">Histidine biosynthesis</keyword>
<evidence type="ECO:0000256" key="3">
    <source>
        <dbReference type="ARBA" id="ARBA00013085"/>
    </source>
</evidence>
<dbReference type="EMBL" id="CP014873">
    <property type="protein sequence ID" value="ANK61649.1"/>
    <property type="molecule type" value="Genomic_DNA"/>
</dbReference>
<dbReference type="InterPro" id="IPR016195">
    <property type="entry name" value="Pol/histidinol_Pase-like"/>
</dbReference>
<comment type="catalytic activity">
    <reaction evidence="7 8">
        <text>L-histidinol phosphate + H2O = L-histidinol + phosphate</text>
        <dbReference type="Rhea" id="RHEA:14465"/>
        <dbReference type="ChEBI" id="CHEBI:15377"/>
        <dbReference type="ChEBI" id="CHEBI:43474"/>
        <dbReference type="ChEBI" id="CHEBI:57699"/>
        <dbReference type="ChEBI" id="CHEBI:57980"/>
        <dbReference type="EC" id="3.1.3.15"/>
    </reaction>
</comment>
<reference evidence="10 11" key="1">
    <citation type="submission" date="2016-03" db="EMBL/GenBank/DDBJ databases">
        <title>Pediococcus and Lactobacillus from brewery environment - whole genome sequencing and assembly.</title>
        <authorList>
            <person name="Behr J."/>
            <person name="Geissler A.J."/>
            <person name="Vogel R.F."/>
        </authorList>
    </citation>
    <scope>NUCLEOTIDE SEQUENCE [LARGE SCALE GENOMIC DNA]</scope>
    <source>
        <strain evidence="10 11">TMW 1.1989</strain>
    </source>
</reference>
<dbReference type="EC" id="3.1.3.15" evidence="3 8"/>
<dbReference type="STRING" id="375175.AYR53_02045"/>
<evidence type="ECO:0000256" key="6">
    <source>
        <dbReference type="ARBA" id="ARBA00023102"/>
    </source>
</evidence>
<comment type="pathway">
    <text evidence="1 8">Amino-acid biosynthesis; L-histidine biosynthesis; L-histidine from 5-phospho-alpha-D-ribose 1-diphosphate: step 8/9.</text>
</comment>
<keyword evidence="11" id="KW-1185">Reference proteome</keyword>
<dbReference type="InterPro" id="IPR004013">
    <property type="entry name" value="PHP_dom"/>
</dbReference>
<evidence type="ECO:0000256" key="7">
    <source>
        <dbReference type="ARBA" id="ARBA00049158"/>
    </source>
</evidence>
<dbReference type="PANTHER" id="PTHR21039">
    <property type="entry name" value="HISTIDINOL PHOSPHATASE-RELATED"/>
    <property type="match status" value="1"/>
</dbReference>
<dbReference type="GO" id="GO:0004401">
    <property type="term" value="F:histidinol-phosphatase activity"/>
    <property type="evidence" value="ECO:0007669"/>
    <property type="project" value="UniProtKB-UniRule"/>
</dbReference>
<dbReference type="UniPathway" id="UPA00031">
    <property type="reaction ID" value="UER00013"/>
</dbReference>
<evidence type="ECO:0000313" key="11">
    <source>
        <dbReference type="Proteomes" id="UP000078582"/>
    </source>
</evidence>
<gene>
    <name evidence="10" type="ORF">AYR53_02045</name>
</gene>
<feature type="domain" description="PHP" evidence="9">
    <location>
        <begin position="13"/>
        <end position="236"/>
    </location>
</feature>
<dbReference type="NCBIfam" id="TIGR01856">
    <property type="entry name" value="hisJ_fam"/>
    <property type="match status" value="1"/>
</dbReference>
<evidence type="ECO:0000256" key="5">
    <source>
        <dbReference type="ARBA" id="ARBA00022801"/>
    </source>
</evidence>
<evidence type="ECO:0000259" key="9">
    <source>
        <dbReference type="Pfam" id="PF02811"/>
    </source>
</evidence>
<accession>A0A192GYP9</accession>
<dbReference type="GO" id="GO:0005737">
    <property type="term" value="C:cytoplasm"/>
    <property type="evidence" value="ECO:0007669"/>
    <property type="project" value="TreeGrafter"/>
</dbReference>
<evidence type="ECO:0000256" key="4">
    <source>
        <dbReference type="ARBA" id="ARBA00022605"/>
    </source>
</evidence>